<evidence type="ECO:0000256" key="2">
    <source>
        <dbReference type="ARBA" id="ARBA00007441"/>
    </source>
</evidence>
<evidence type="ECO:0000313" key="9">
    <source>
        <dbReference type="EMBL" id="SPB27433.1"/>
    </source>
</evidence>
<dbReference type="InterPro" id="IPR004838">
    <property type="entry name" value="NHTrfase_class1_PyrdxlP-BS"/>
</dbReference>
<dbReference type="PROSITE" id="PS00105">
    <property type="entry name" value="AA_TRANSFER_CLASS_1"/>
    <property type="match status" value="1"/>
</dbReference>
<dbReference type="GO" id="GO:0008483">
    <property type="term" value="F:transaminase activity"/>
    <property type="evidence" value="ECO:0007669"/>
    <property type="project" value="UniProtKB-KW"/>
</dbReference>
<keyword evidence="4 6" id="KW-0808">Transferase</keyword>
<dbReference type="EMBL" id="BLYV01000047">
    <property type="protein sequence ID" value="GFP12272.1"/>
    <property type="molecule type" value="Genomic_DNA"/>
</dbReference>
<evidence type="ECO:0000256" key="5">
    <source>
        <dbReference type="ARBA" id="ARBA00022898"/>
    </source>
</evidence>
<dbReference type="Proteomes" id="UP000630086">
    <property type="component" value="Unassembled WGS sequence"/>
</dbReference>
<dbReference type="InterPro" id="IPR015424">
    <property type="entry name" value="PyrdxlP-dep_Trfase"/>
</dbReference>
<evidence type="ECO:0000256" key="3">
    <source>
        <dbReference type="ARBA" id="ARBA00022576"/>
    </source>
</evidence>
<gene>
    <name evidence="9" type="primary">patA_3</name>
    <name evidence="9" type="ORF">BDKNPLJD_02291</name>
    <name evidence="8" type="ORF">LHEJCM1062_01440</name>
</gene>
<accession>A0A2X0PKC8</accession>
<evidence type="ECO:0000256" key="4">
    <source>
        <dbReference type="ARBA" id="ARBA00022679"/>
    </source>
</evidence>
<dbReference type="GO" id="GO:0030170">
    <property type="term" value="F:pyridoxal phosphate binding"/>
    <property type="evidence" value="ECO:0007669"/>
    <property type="project" value="InterPro"/>
</dbReference>
<dbReference type="GO" id="GO:0006520">
    <property type="term" value="P:amino acid metabolic process"/>
    <property type="evidence" value="ECO:0007669"/>
    <property type="project" value="InterPro"/>
</dbReference>
<dbReference type="EC" id="2.6.1.-" evidence="6"/>
<evidence type="ECO:0000256" key="1">
    <source>
        <dbReference type="ARBA" id="ARBA00001933"/>
    </source>
</evidence>
<comment type="cofactor">
    <cofactor evidence="1 6">
        <name>pyridoxal 5'-phosphate</name>
        <dbReference type="ChEBI" id="CHEBI:597326"/>
    </cofactor>
</comment>
<dbReference type="SUPFAM" id="SSF53383">
    <property type="entry name" value="PLP-dependent transferases"/>
    <property type="match status" value="1"/>
</dbReference>
<evidence type="ECO:0000256" key="6">
    <source>
        <dbReference type="RuleBase" id="RU000481"/>
    </source>
</evidence>
<dbReference type="InterPro" id="IPR004839">
    <property type="entry name" value="Aminotransferase_I/II_large"/>
</dbReference>
<feature type="domain" description="Aminotransferase class I/classII large" evidence="7">
    <location>
        <begin position="37"/>
        <end position="387"/>
    </location>
</feature>
<dbReference type="PANTHER" id="PTHR46383">
    <property type="entry name" value="ASPARTATE AMINOTRANSFERASE"/>
    <property type="match status" value="1"/>
</dbReference>
<sequence>MPNLSNDLNSIINKKLNNLSASKIRAFDQKVSGIPGIIKLTIGEPDLATPEHVKQAAIADIQADDSHYAPQAGKPELLDAISNYLDRSIGVHYDPKSEICVTVGATGALNDVFMALLNPGDKILVPTPVWALYFQLIKMTGAIPVQIDTKKDGFILTPEHLRHVLEGCGKGAKAIILTDPSNPTGRVYPAETLKALAEVIKEYKIFSVTDEIYAELVYGNAEHHSLSEYISDHNILISGLSKAYAMTGWRLGYIAGPKQIMQNIRKINAFLVTSVTDNVQMAAVEALNNGQNDPLQSRKIYESRLQFMQTSLEKLGFEMATPQGAFYIFAKIPEKYGTDDETFAYELAQKAKVGVTPGRYFGKGGEGYVRLSYASSTEQLRESLRRITDFVNNL</sequence>
<protein>
    <recommendedName>
        <fullName evidence="6">Aminotransferase</fullName>
        <ecNumber evidence="6">2.6.1.-</ecNumber>
    </recommendedName>
</protein>
<proteinExistence type="inferred from homology"/>
<dbReference type="PRINTS" id="PR00753">
    <property type="entry name" value="ACCSYNTHASE"/>
</dbReference>
<dbReference type="Gene3D" id="3.40.640.10">
    <property type="entry name" value="Type I PLP-dependent aspartate aminotransferase-like (Major domain)"/>
    <property type="match status" value="1"/>
</dbReference>
<dbReference type="Gene3D" id="3.90.1150.10">
    <property type="entry name" value="Aspartate Aminotransferase, domain 1"/>
    <property type="match status" value="1"/>
</dbReference>
<dbReference type="InterPro" id="IPR015422">
    <property type="entry name" value="PyrdxlP-dep_Trfase_small"/>
</dbReference>
<dbReference type="InterPro" id="IPR015421">
    <property type="entry name" value="PyrdxlP-dep_Trfase_major"/>
</dbReference>
<dbReference type="Pfam" id="PF00155">
    <property type="entry name" value="Aminotran_1_2"/>
    <property type="match status" value="1"/>
</dbReference>
<dbReference type="CDD" id="cd00609">
    <property type="entry name" value="AAT_like"/>
    <property type="match status" value="1"/>
</dbReference>
<dbReference type="FunFam" id="3.40.640.10:FF:000033">
    <property type="entry name" value="Aspartate aminotransferase"/>
    <property type="match status" value="1"/>
</dbReference>
<keyword evidence="5" id="KW-0663">Pyridoxal phosphate</keyword>
<dbReference type="AlphaFoldDB" id="A0A2X0PKC8"/>
<dbReference type="EMBL" id="OGTV01000159">
    <property type="protein sequence ID" value="SPB27433.1"/>
    <property type="molecule type" value="Genomic_DNA"/>
</dbReference>
<evidence type="ECO:0000259" key="7">
    <source>
        <dbReference type="Pfam" id="PF00155"/>
    </source>
</evidence>
<organism evidence="9">
    <name type="scientific">Lactobacillus helveticus</name>
    <name type="common">Lactobacillus suntoryeus</name>
    <dbReference type="NCBI Taxonomy" id="1587"/>
    <lineage>
        <taxon>Bacteria</taxon>
        <taxon>Bacillati</taxon>
        <taxon>Bacillota</taxon>
        <taxon>Bacilli</taxon>
        <taxon>Lactobacillales</taxon>
        <taxon>Lactobacillaceae</taxon>
        <taxon>Lactobacillus</taxon>
    </lineage>
</organism>
<comment type="similarity">
    <text evidence="2 6">Belongs to the class-I pyridoxal-phosphate-dependent aminotransferase family.</text>
</comment>
<keyword evidence="3 6" id="KW-0032">Aminotransferase</keyword>
<dbReference type="InterPro" id="IPR050596">
    <property type="entry name" value="AspAT/PAT-like"/>
</dbReference>
<reference evidence="9" key="1">
    <citation type="submission" date="2018-01" db="EMBL/GenBank/DDBJ databases">
        <authorList>
            <person name="Gaut B.S."/>
            <person name="Morton B.R."/>
            <person name="Clegg M.T."/>
            <person name="Duvall M.R."/>
        </authorList>
    </citation>
    <scope>NUCLEOTIDE SEQUENCE</scope>
    <source>
        <strain evidence="9">Lactobacillus helveticus</strain>
    </source>
</reference>
<reference evidence="8" key="2">
    <citation type="submission" date="2020-07" db="EMBL/GenBank/DDBJ databases">
        <title>Draft genome sequence of Lactobacillus helveticus strain JCM 1062.</title>
        <authorList>
            <person name="Endo A."/>
            <person name="Maeno S."/>
            <person name="Kido Y."/>
        </authorList>
    </citation>
    <scope>NUCLEOTIDE SEQUENCE</scope>
    <source>
        <strain evidence="8">JCM 1062</strain>
    </source>
</reference>
<evidence type="ECO:0000313" key="8">
    <source>
        <dbReference type="EMBL" id="GFP12272.1"/>
    </source>
</evidence>
<dbReference type="RefSeq" id="WP_020829141.1">
    <property type="nucleotide sequence ID" value="NZ_BLYS01000228.1"/>
</dbReference>
<name>A0A2X0PKC8_LACHE</name>